<organism evidence="5 6">
    <name type="scientific">Amanita muscaria (strain Koide BX008)</name>
    <dbReference type="NCBI Taxonomy" id="946122"/>
    <lineage>
        <taxon>Eukaryota</taxon>
        <taxon>Fungi</taxon>
        <taxon>Dikarya</taxon>
        <taxon>Basidiomycota</taxon>
        <taxon>Agaricomycotina</taxon>
        <taxon>Agaricomycetes</taxon>
        <taxon>Agaricomycetidae</taxon>
        <taxon>Agaricales</taxon>
        <taxon>Pluteineae</taxon>
        <taxon>Amanitaceae</taxon>
        <taxon>Amanita</taxon>
    </lineage>
</organism>
<accession>A0A0C2SH47</accession>
<dbReference type="GO" id="GO:0015355">
    <property type="term" value="F:secondary active monocarboxylate transmembrane transporter activity"/>
    <property type="evidence" value="ECO:0007669"/>
    <property type="project" value="TreeGrafter"/>
</dbReference>
<evidence type="ECO:0000313" key="5">
    <source>
        <dbReference type="EMBL" id="KIL62450.1"/>
    </source>
</evidence>
<dbReference type="GO" id="GO:0035879">
    <property type="term" value="P:plasma membrane lactate transport"/>
    <property type="evidence" value="ECO:0007669"/>
    <property type="project" value="TreeGrafter"/>
</dbReference>
<dbReference type="Proteomes" id="UP000054549">
    <property type="component" value="Unassembled WGS sequence"/>
</dbReference>
<evidence type="ECO:0000256" key="3">
    <source>
        <dbReference type="ARBA" id="ARBA00022989"/>
    </source>
</evidence>
<dbReference type="InterPro" id="IPR036259">
    <property type="entry name" value="MFS_trans_sf"/>
</dbReference>
<comment type="subcellular location">
    <subcellularLocation>
        <location evidence="1">Membrane</location>
        <topology evidence="1">Multi-pass membrane protein</topology>
    </subcellularLocation>
</comment>
<dbReference type="HOGENOM" id="CLU_1151558_0_0_1"/>
<dbReference type="EMBL" id="KN818270">
    <property type="protein sequence ID" value="KIL62450.1"/>
    <property type="molecule type" value="Genomic_DNA"/>
</dbReference>
<keyword evidence="4" id="KW-0472">Membrane</keyword>
<evidence type="ECO:0000313" key="6">
    <source>
        <dbReference type="Proteomes" id="UP000054549"/>
    </source>
</evidence>
<evidence type="ECO:0000256" key="2">
    <source>
        <dbReference type="ARBA" id="ARBA00022692"/>
    </source>
</evidence>
<dbReference type="PANTHER" id="PTHR23508:SF10">
    <property type="entry name" value="CARBOXYLIC ACID TRANSPORTER PROTEIN HOMOLOG"/>
    <property type="match status" value="1"/>
</dbReference>
<sequence>MTYLIMICGLAVGFVHIFPQFLGVGGIRGLAAATALETESRGLAKGLLQQGYACGYLLATSSVTLGLEPNARYGWRSVFWVCWNQWFFCVSTGPTSREPGFNFLAHGSQDLYPSHIKQSEGFDQYHATVTIIGNCVCGQCSDRRFSNLPTEATGTFLLLVGAFVPLWILPSSFSGLSTGAFFLQFNVQEAWGITPIQPAEMSPPAFLATFPSVAYQLDNMISAASAQIEAVGGAQNMIMLR</sequence>
<keyword evidence="3" id="KW-1133">Transmembrane helix</keyword>
<dbReference type="SUPFAM" id="SSF103473">
    <property type="entry name" value="MFS general substrate transporter"/>
    <property type="match status" value="1"/>
</dbReference>
<dbReference type="OrthoDB" id="5296287at2759"/>
<dbReference type="STRING" id="946122.A0A0C2SH47"/>
<evidence type="ECO:0000256" key="1">
    <source>
        <dbReference type="ARBA" id="ARBA00004141"/>
    </source>
</evidence>
<keyword evidence="2" id="KW-0812">Transmembrane</keyword>
<dbReference type="GO" id="GO:0005886">
    <property type="term" value="C:plasma membrane"/>
    <property type="evidence" value="ECO:0007669"/>
    <property type="project" value="TreeGrafter"/>
</dbReference>
<dbReference type="AlphaFoldDB" id="A0A0C2SH47"/>
<protein>
    <submittedName>
        <fullName evidence="5">Uncharacterized protein</fullName>
    </submittedName>
</protein>
<dbReference type="InParanoid" id="A0A0C2SH47"/>
<name>A0A0C2SH47_AMAMK</name>
<evidence type="ECO:0000256" key="4">
    <source>
        <dbReference type="ARBA" id="ARBA00023136"/>
    </source>
</evidence>
<dbReference type="PANTHER" id="PTHR23508">
    <property type="entry name" value="CARBOXYLIC ACID TRANSPORTER PROTEIN HOMOLOG"/>
    <property type="match status" value="1"/>
</dbReference>
<reference evidence="5 6" key="1">
    <citation type="submission" date="2014-04" db="EMBL/GenBank/DDBJ databases">
        <title>Evolutionary Origins and Diversification of the Mycorrhizal Mutualists.</title>
        <authorList>
            <consortium name="DOE Joint Genome Institute"/>
            <consortium name="Mycorrhizal Genomics Consortium"/>
            <person name="Kohler A."/>
            <person name="Kuo A."/>
            <person name="Nagy L.G."/>
            <person name="Floudas D."/>
            <person name="Copeland A."/>
            <person name="Barry K.W."/>
            <person name="Cichocki N."/>
            <person name="Veneault-Fourrey C."/>
            <person name="LaButti K."/>
            <person name="Lindquist E.A."/>
            <person name="Lipzen A."/>
            <person name="Lundell T."/>
            <person name="Morin E."/>
            <person name="Murat C."/>
            <person name="Riley R."/>
            <person name="Ohm R."/>
            <person name="Sun H."/>
            <person name="Tunlid A."/>
            <person name="Henrissat B."/>
            <person name="Grigoriev I.V."/>
            <person name="Hibbett D.S."/>
            <person name="Martin F."/>
        </authorList>
    </citation>
    <scope>NUCLEOTIDE SEQUENCE [LARGE SCALE GENOMIC DNA]</scope>
    <source>
        <strain evidence="5 6">Koide BX008</strain>
    </source>
</reference>
<proteinExistence type="predicted"/>
<keyword evidence="6" id="KW-1185">Reference proteome</keyword>
<gene>
    <name evidence="5" type="ORF">M378DRAFT_1053355</name>
</gene>